<evidence type="ECO:0000313" key="2">
    <source>
        <dbReference type="EMBL" id="CAH2402239.1"/>
    </source>
</evidence>
<dbReference type="EMBL" id="CAKXZT010000125">
    <property type="protein sequence ID" value="CAH2402239.1"/>
    <property type="molecule type" value="Genomic_DNA"/>
</dbReference>
<dbReference type="Proteomes" id="UP001153050">
    <property type="component" value="Unassembled WGS sequence"/>
</dbReference>
<sequence>MVRAVVSLACSGGAPYRLGLTRDTLAAKYINVLFTKYWSRQGLGGGNLEPFLGANRLNWDDRAELHSTDTTGSYHIENVLAGGSNLYELETREVGDIVGKDIVHLQCHIGLDTISLKNLGAGSVTGLDFSPTAIAAARDFAAKAGTDVRFVEAPLFEAVEALGRTFDIAYVTWGSVNWLDDVFRWARVVADLLRPGGRLYLAEGHPLMFQCDRKAAALEFKHDWRTPIARPLAWNEELTYTGDDRILKHPRYYEWIHPVSDVVNALISAGLTLDFLNEHDTVSWQHFSFAVRAGKDMFGLPENSPKIPMAYSIGATKRSIGKIPYLVTPKAVEGH</sequence>
<gene>
    <name evidence="2" type="ORF">MES5069_300009</name>
</gene>
<dbReference type="Gene3D" id="3.40.50.150">
    <property type="entry name" value="Vaccinia Virus protein VP39"/>
    <property type="match status" value="1"/>
</dbReference>
<dbReference type="RefSeq" id="WP_254018942.1">
    <property type="nucleotide sequence ID" value="NZ_CAKXZT010000125.1"/>
</dbReference>
<accession>A0ABN8K1F9</accession>
<proteinExistence type="predicted"/>
<dbReference type="Pfam" id="PF08242">
    <property type="entry name" value="Methyltransf_12"/>
    <property type="match status" value="1"/>
</dbReference>
<reference evidence="2 3" key="1">
    <citation type="submission" date="2022-03" db="EMBL/GenBank/DDBJ databases">
        <authorList>
            <person name="Brunel B."/>
        </authorList>
    </citation>
    <scope>NUCLEOTIDE SEQUENCE [LARGE SCALE GENOMIC DNA]</scope>
    <source>
        <strain evidence="2">STM5069sample</strain>
    </source>
</reference>
<evidence type="ECO:0000259" key="1">
    <source>
        <dbReference type="Pfam" id="PF08242"/>
    </source>
</evidence>
<name>A0ABN8K1F9_9HYPH</name>
<feature type="domain" description="Methyltransferase type 12" evidence="1">
    <location>
        <begin position="104"/>
        <end position="199"/>
    </location>
</feature>
<dbReference type="GO" id="GO:0008168">
    <property type="term" value="F:methyltransferase activity"/>
    <property type="evidence" value="ECO:0007669"/>
    <property type="project" value="UniProtKB-KW"/>
</dbReference>
<keyword evidence="2" id="KW-0808">Transferase</keyword>
<keyword evidence="3" id="KW-1185">Reference proteome</keyword>
<dbReference type="GO" id="GO:0032259">
    <property type="term" value="P:methylation"/>
    <property type="evidence" value="ECO:0007669"/>
    <property type="project" value="UniProtKB-KW"/>
</dbReference>
<dbReference type="SUPFAM" id="SSF53335">
    <property type="entry name" value="S-adenosyl-L-methionine-dependent methyltransferases"/>
    <property type="match status" value="1"/>
</dbReference>
<evidence type="ECO:0000313" key="3">
    <source>
        <dbReference type="Proteomes" id="UP001153050"/>
    </source>
</evidence>
<dbReference type="CDD" id="cd02440">
    <property type="entry name" value="AdoMet_MTases"/>
    <property type="match status" value="1"/>
</dbReference>
<dbReference type="InterPro" id="IPR029063">
    <property type="entry name" value="SAM-dependent_MTases_sf"/>
</dbReference>
<organism evidence="2 3">
    <name type="scientific">Mesorhizobium escarrei</name>
    <dbReference type="NCBI Taxonomy" id="666018"/>
    <lineage>
        <taxon>Bacteria</taxon>
        <taxon>Pseudomonadati</taxon>
        <taxon>Pseudomonadota</taxon>
        <taxon>Alphaproteobacteria</taxon>
        <taxon>Hyphomicrobiales</taxon>
        <taxon>Phyllobacteriaceae</taxon>
        <taxon>Mesorhizobium</taxon>
    </lineage>
</organism>
<protein>
    <submittedName>
        <fullName evidence="2">Type 12 methyltransferase</fullName>
    </submittedName>
</protein>
<dbReference type="InterPro" id="IPR013217">
    <property type="entry name" value="Methyltransf_12"/>
</dbReference>
<comment type="caution">
    <text evidence="2">The sequence shown here is derived from an EMBL/GenBank/DDBJ whole genome shotgun (WGS) entry which is preliminary data.</text>
</comment>
<keyword evidence="2" id="KW-0489">Methyltransferase</keyword>